<dbReference type="InterPro" id="IPR027417">
    <property type="entry name" value="P-loop_NTPase"/>
</dbReference>
<dbReference type="EMBL" id="JAXIVU010000006">
    <property type="protein sequence ID" value="MDY7219204.1"/>
    <property type="molecule type" value="Genomic_DNA"/>
</dbReference>
<keyword evidence="2" id="KW-0067">ATP-binding</keyword>
<keyword evidence="2" id="KW-0378">Hydrolase</keyword>
<dbReference type="RefSeq" id="WP_321553323.1">
    <property type="nucleotide sequence ID" value="NZ_JAXIVU010000006.1"/>
</dbReference>
<evidence type="ECO:0000313" key="2">
    <source>
        <dbReference type="EMBL" id="MDY7219204.1"/>
    </source>
</evidence>
<dbReference type="PANTHER" id="PTHR47962">
    <property type="entry name" value="ATP-DEPENDENT HELICASE LHR-RELATED-RELATED"/>
    <property type="match status" value="1"/>
</dbReference>
<feature type="domain" description="Helicase/UvrB N-terminal" evidence="1">
    <location>
        <begin position="2"/>
        <end position="40"/>
    </location>
</feature>
<protein>
    <submittedName>
        <fullName evidence="2">DEAD/DEAH box helicase family protein</fullName>
    </submittedName>
</protein>
<organism evidence="2 3">
    <name type="scientific">Denitrificimonas halotolerans</name>
    <dbReference type="NCBI Taxonomy" id="3098930"/>
    <lineage>
        <taxon>Bacteria</taxon>
        <taxon>Pseudomonadati</taxon>
        <taxon>Pseudomonadota</taxon>
        <taxon>Gammaproteobacteria</taxon>
        <taxon>Pseudomonadales</taxon>
        <taxon>Pseudomonadaceae</taxon>
        <taxon>Denitrificimonas</taxon>
    </lineage>
</organism>
<keyword evidence="2" id="KW-0347">Helicase</keyword>
<reference evidence="2 3" key="1">
    <citation type="submission" date="2023-12" db="EMBL/GenBank/DDBJ databases">
        <title>Denitrificimonas halotolerans sp. nov.,a novel species isolated from landfill leachate.</title>
        <authorList>
            <person name="Wang S."/>
        </authorList>
    </citation>
    <scope>NUCLEOTIDE SEQUENCE [LARGE SCALE GENOMIC DNA]</scope>
    <source>
        <strain evidence="2 3">JX-1</strain>
    </source>
</reference>
<dbReference type="PANTHER" id="PTHR47962:SF4">
    <property type="entry name" value="HELICASE"/>
    <property type="match status" value="1"/>
</dbReference>
<name>A0ABU5GQD8_9GAMM</name>
<gene>
    <name evidence="2" type="ORF">TOI97_06435</name>
</gene>
<dbReference type="InterPro" id="IPR052511">
    <property type="entry name" value="ATP-dep_Helicase"/>
</dbReference>
<dbReference type="GO" id="GO:0004386">
    <property type="term" value="F:helicase activity"/>
    <property type="evidence" value="ECO:0007669"/>
    <property type="project" value="UniProtKB-KW"/>
</dbReference>
<proteinExistence type="predicted"/>
<dbReference type="SUPFAM" id="SSF52540">
    <property type="entry name" value="P-loop containing nucleoside triphosphate hydrolases"/>
    <property type="match status" value="1"/>
</dbReference>
<sequence>MFFDYIVMDEFHHASAPSYRAILQYFSPRFLLGLTATSERTDQADILSLYDNNLVFERIVHGINAQLLIPIHYYGIYDEHVNYQEIPWRNGYFDPEQIEHAFATQQRAKHIYQSWCKHKQSRTLGFCILQKHVDFMSRYFQRQGVRAGAELTRHAALQQLGHGLRVYRKKPKKPML</sequence>
<dbReference type="Proteomes" id="UP001294570">
    <property type="component" value="Unassembled WGS sequence"/>
</dbReference>
<evidence type="ECO:0000259" key="1">
    <source>
        <dbReference type="Pfam" id="PF04851"/>
    </source>
</evidence>
<comment type="caution">
    <text evidence="2">The sequence shown here is derived from an EMBL/GenBank/DDBJ whole genome shotgun (WGS) entry which is preliminary data.</text>
</comment>
<accession>A0ABU5GQD8</accession>
<keyword evidence="3" id="KW-1185">Reference proteome</keyword>
<dbReference type="Pfam" id="PF04851">
    <property type="entry name" value="ResIII"/>
    <property type="match status" value="1"/>
</dbReference>
<dbReference type="InterPro" id="IPR006935">
    <property type="entry name" value="Helicase/UvrB_N"/>
</dbReference>
<dbReference type="Gene3D" id="3.40.50.300">
    <property type="entry name" value="P-loop containing nucleotide triphosphate hydrolases"/>
    <property type="match status" value="1"/>
</dbReference>
<evidence type="ECO:0000313" key="3">
    <source>
        <dbReference type="Proteomes" id="UP001294570"/>
    </source>
</evidence>
<keyword evidence="2" id="KW-0547">Nucleotide-binding</keyword>